<dbReference type="InterPro" id="IPR023313">
    <property type="entry name" value="UBQ-conjugating_AS"/>
</dbReference>
<reference evidence="4" key="1">
    <citation type="journal article" date="2020" name="Nature">
        <title>Giant virus diversity and host interactions through global metagenomics.</title>
        <authorList>
            <person name="Schulz F."/>
            <person name="Roux S."/>
            <person name="Paez-Espino D."/>
            <person name="Jungbluth S."/>
            <person name="Walsh D.A."/>
            <person name="Denef V.J."/>
            <person name="McMahon K.D."/>
            <person name="Konstantinidis K.T."/>
            <person name="Eloe-Fadrosh E.A."/>
            <person name="Kyrpides N.C."/>
            <person name="Woyke T."/>
        </authorList>
    </citation>
    <scope>NUCLEOTIDE SEQUENCE</scope>
    <source>
        <strain evidence="4">GVMAG-M-3300025138-11</strain>
    </source>
</reference>
<evidence type="ECO:0000259" key="3">
    <source>
        <dbReference type="PROSITE" id="PS50127"/>
    </source>
</evidence>
<dbReference type="FunFam" id="3.10.110.10:FF:000002">
    <property type="entry name" value="Ubiquitin-conjugating enzyme E2 D3"/>
    <property type="match status" value="1"/>
</dbReference>
<evidence type="ECO:0000313" key="4">
    <source>
        <dbReference type="EMBL" id="QHT97323.1"/>
    </source>
</evidence>
<dbReference type="PANTHER" id="PTHR24068">
    <property type="entry name" value="UBIQUITIN-CONJUGATING ENZYME E2"/>
    <property type="match status" value="1"/>
</dbReference>
<protein>
    <recommendedName>
        <fullName evidence="3">UBC core domain-containing protein</fullName>
    </recommendedName>
</protein>
<dbReference type="InterPro" id="IPR016135">
    <property type="entry name" value="UBQ-conjugating_enzyme/RWD"/>
</dbReference>
<dbReference type="SMART" id="SM00212">
    <property type="entry name" value="UBCc"/>
    <property type="match status" value="1"/>
</dbReference>
<keyword evidence="2" id="KW-0833">Ubl conjugation pathway</keyword>
<organism evidence="4">
    <name type="scientific">viral metagenome</name>
    <dbReference type="NCBI Taxonomy" id="1070528"/>
    <lineage>
        <taxon>unclassified sequences</taxon>
        <taxon>metagenomes</taxon>
        <taxon>organismal metagenomes</taxon>
    </lineage>
</organism>
<dbReference type="PROSITE" id="PS00183">
    <property type="entry name" value="UBC_1"/>
    <property type="match status" value="1"/>
</dbReference>
<sequence>MSSHRLNKELEELVKNPPTNCSAGKVDDDLFHWRATIIGPEDTPYYSGIFELDIYFPQNYPFKPPKCNFITKIYHPNINSAGSICVDILKESWSPALSISKVLLSVSSLLNDPNPDDPLEPTIAKQYKENKNEFIATAKTWTTIYATKTCL</sequence>
<dbReference type="InterPro" id="IPR000608">
    <property type="entry name" value="UBC"/>
</dbReference>
<dbReference type="AlphaFoldDB" id="A0A6C0J0Z8"/>
<feature type="domain" description="UBC core" evidence="3">
    <location>
        <begin position="1"/>
        <end position="147"/>
    </location>
</feature>
<evidence type="ECO:0000256" key="1">
    <source>
        <dbReference type="ARBA" id="ARBA00022679"/>
    </source>
</evidence>
<dbReference type="PROSITE" id="PS50127">
    <property type="entry name" value="UBC_2"/>
    <property type="match status" value="1"/>
</dbReference>
<dbReference type="Gene3D" id="3.10.110.10">
    <property type="entry name" value="Ubiquitin Conjugating Enzyme"/>
    <property type="match status" value="1"/>
</dbReference>
<keyword evidence="1" id="KW-0808">Transferase</keyword>
<evidence type="ECO:0000256" key="2">
    <source>
        <dbReference type="ARBA" id="ARBA00022786"/>
    </source>
</evidence>
<dbReference type="Pfam" id="PF00179">
    <property type="entry name" value="UQ_con"/>
    <property type="match status" value="1"/>
</dbReference>
<name>A0A6C0J0Z8_9ZZZZ</name>
<proteinExistence type="predicted"/>
<accession>A0A6C0J0Z8</accession>
<dbReference type="GO" id="GO:0016740">
    <property type="term" value="F:transferase activity"/>
    <property type="evidence" value="ECO:0007669"/>
    <property type="project" value="UniProtKB-KW"/>
</dbReference>
<dbReference type="EMBL" id="MN740275">
    <property type="protein sequence ID" value="QHT97323.1"/>
    <property type="molecule type" value="Genomic_DNA"/>
</dbReference>
<dbReference type="SUPFAM" id="SSF54495">
    <property type="entry name" value="UBC-like"/>
    <property type="match status" value="1"/>
</dbReference>